<keyword evidence="5" id="KW-0472">Membrane</keyword>
<dbReference type="SUPFAM" id="SSF117892">
    <property type="entry name" value="Band 7/SPFH domain"/>
    <property type="match status" value="1"/>
</dbReference>
<feature type="compositionally biased region" description="Pro residues" evidence="7">
    <location>
        <begin position="288"/>
        <end position="298"/>
    </location>
</feature>
<dbReference type="EMBL" id="HBEP01019782">
    <property type="protein sequence ID" value="CAD8490305.1"/>
    <property type="molecule type" value="Transcribed_RNA"/>
</dbReference>
<dbReference type="FunFam" id="3.30.479.30:FF:000001">
    <property type="entry name" value="Prohibitin 2"/>
    <property type="match status" value="1"/>
</dbReference>
<evidence type="ECO:0000256" key="3">
    <source>
        <dbReference type="ARBA" id="ARBA00022792"/>
    </source>
</evidence>
<dbReference type="PANTHER" id="PTHR23222:SF1">
    <property type="entry name" value="PROHIBITIN-2"/>
    <property type="match status" value="1"/>
</dbReference>
<accession>A0A7S0EQP5</accession>
<evidence type="ECO:0000256" key="7">
    <source>
        <dbReference type="SAM" id="MobiDB-lite"/>
    </source>
</evidence>
<dbReference type="CDD" id="cd03401">
    <property type="entry name" value="SPFH_prohibitin"/>
    <property type="match status" value="1"/>
</dbReference>
<evidence type="ECO:0000256" key="5">
    <source>
        <dbReference type="ARBA" id="ARBA00023136"/>
    </source>
</evidence>
<dbReference type="Pfam" id="PF01145">
    <property type="entry name" value="Band_7"/>
    <property type="match status" value="1"/>
</dbReference>
<gene>
    <name evidence="9" type="ORF">PANT1444_LOCUS11121</name>
</gene>
<dbReference type="PANTHER" id="PTHR23222">
    <property type="entry name" value="PROHIBITIN"/>
    <property type="match status" value="1"/>
</dbReference>
<reference evidence="9" key="1">
    <citation type="submission" date="2021-01" db="EMBL/GenBank/DDBJ databases">
        <authorList>
            <person name="Corre E."/>
            <person name="Pelletier E."/>
            <person name="Niang G."/>
            <person name="Scheremetjew M."/>
            <person name="Finn R."/>
            <person name="Kale V."/>
            <person name="Holt S."/>
            <person name="Cochrane G."/>
            <person name="Meng A."/>
            <person name="Brown T."/>
            <person name="Cohen L."/>
        </authorList>
    </citation>
    <scope>NUCLEOTIDE SEQUENCE</scope>
    <source>
        <strain evidence="9">CCMP1374</strain>
    </source>
</reference>
<name>A0A7S0EQP5_9EUKA</name>
<dbReference type="InterPro" id="IPR000163">
    <property type="entry name" value="Prohibitin"/>
</dbReference>
<keyword evidence="4" id="KW-0496">Mitochondrion</keyword>
<evidence type="ECO:0000256" key="2">
    <source>
        <dbReference type="ARBA" id="ARBA00009658"/>
    </source>
</evidence>
<evidence type="ECO:0000256" key="6">
    <source>
        <dbReference type="RuleBase" id="RU366048"/>
    </source>
</evidence>
<comment type="subcellular location">
    <subcellularLocation>
        <location evidence="1 6">Mitochondrion inner membrane</location>
    </subcellularLocation>
</comment>
<dbReference type="InterPro" id="IPR001107">
    <property type="entry name" value="Band_7"/>
</dbReference>
<dbReference type="GO" id="GO:0007005">
    <property type="term" value="P:mitochondrion organization"/>
    <property type="evidence" value="ECO:0007669"/>
    <property type="project" value="TreeGrafter"/>
</dbReference>
<sequence>MPKMLGLAGLGATGLAYGGGNMLFNVEGGHRAVMYHRFGGVQERVRGEGTHILLPWFQRPIIYDVRARPRIIQAMTGSHDLQMVNITLRVLSRPNVAKLPQIYQELSTDYDERVLPSIVNEVLKAVVAQYNAGQLITQREVVSRNIRAMLVARAMEFNIVLDDVAITHLTFGKEYTAAVEAKQVAQQDAERARFVVEKAMQDKKSTIIRAQGEAKSAKLIGDAVRDNPGFIELRKLEAARDIATTVSKSNNRVFLDSHSLMLNVQDKVKVDLSVAEKVQKAPKVEPPKAAPPAPPAPIAAPAVMVSAASP</sequence>
<organism evidence="9">
    <name type="scientific">Phaeocystis antarctica</name>
    <dbReference type="NCBI Taxonomy" id="33657"/>
    <lineage>
        <taxon>Eukaryota</taxon>
        <taxon>Haptista</taxon>
        <taxon>Haptophyta</taxon>
        <taxon>Prymnesiophyceae</taxon>
        <taxon>Phaeocystales</taxon>
        <taxon>Phaeocystaceae</taxon>
        <taxon>Phaeocystis</taxon>
    </lineage>
</organism>
<evidence type="ECO:0000259" key="8">
    <source>
        <dbReference type="SMART" id="SM00244"/>
    </source>
</evidence>
<evidence type="ECO:0000256" key="1">
    <source>
        <dbReference type="ARBA" id="ARBA00004273"/>
    </source>
</evidence>
<comment type="similarity">
    <text evidence="2 6">Belongs to the prohibitin family.</text>
</comment>
<feature type="domain" description="Band 7" evidence="8">
    <location>
        <begin position="22"/>
        <end position="183"/>
    </location>
</feature>
<dbReference type="GO" id="GO:0005743">
    <property type="term" value="C:mitochondrial inner membrane"/>
    <property type="evidence" value="ECO:0007669"/>
    <property type="project" value="UniProtKB-SubCell"/>
</dbReference>
<feature type="region of interest" description="Disordered" evidence="7">
    <location>
        <begin position="279"/>
        <end position="298"/>
    </location>
</feature>
<evidence type="ECO:0000256" key="4">
    <source>
        <dbReference type="ARBA" id="ARBA00023128"/>
    </source>
</evidence>
<dbReference type="PRINTS" id="PR00679">
    <property type="entry name" value="PROHIBITIN"/>
</dbReference>
<keyword evidence="3 6" id="KW-0999">Mitochondrion inner membrane</keyword>
<protein>
    <recommendedName>
        <fullName evidence="6">Prohibitin</fullName>
    </recommendedName>
</protein>
<dbReference type="SMART" id="SM00244">
    <property type="entry name" value="PHB"/>
    <property type="match status" value="1"/>
</dbReference>
<evidence type="ECO:0000313" key="9">
    <source>
        <dbReference type="EMBL" id="CAD8490305.1"/>
    </source>
</evidence>
<dbReference type="Gene3D" id="3.30.479.30">
    <property type="entry name" value="Band 7 domain"/>
    <property type="match status" value="1"/>
</dbReference>
<dbReference type="InterPro" id="IPR036013">
    <property type="entry name" value="Band_7/SPFH_dom_sf"/>
</dbReference>
<proteinExistence type="inferred from homology"/>
<dbReference type="AlphaFoldDB" id="A0A7S0EQP5"/>